<proteinExistence type="inferred from homology"/>
<keyword evidence="5 7" id="KW-1133">Transmembrane helix</keyword>
<evidence type="ECO:0000256" key="4">
    <source>
        <dbReference type="ARBA" id="ARBA00022692"/>
    </source>
</evidence>
<keyword evidence="10" id="KW-0449">Lipoprotein</keyword>
<keyword evidence="6 7" id="KW-0472">Membrane</keyword>
<dbReference type="Pfam" id="PF12704">
    <property type="entry name" value="MacB_PCD"/>
    <property type="match status" value="1"/>
</dbReference>
<comment type="caution">
    <text evidence="10">The sequence shown here is derived from an EMBL/GenBank/DDBJ whole genome shotgun (WGS) entry which is preliminary data.</text>
</comment>
<evidence type="ECO:0000256" key="3">
    <source>
        <dbReference type="ARBA" id="ARBA00022475"/>
    </source>
</evidence>
<dbReference type="InterPro" id="IPR003838">
    <property type="entry name" value="ABC3_permease_C"/>
</dbReference>
<reference evidence="11" key="1">
    <citation type="submission" date="2016-01" db="EMBL/GenBank/DDBJ databases">
        <title>Draft genome sequence of Thermodesulfovibrio aggregans strain TGE-P1.</title>
        <authorList>
            <person name="Sekiguchi Y."/>
            <person name="Ohashi A."/>
            <person name="Matsuura N."/>
            <person name="Tourlousse M.D."/>
        </authorList>
    </citation>
    <scope>NUCLEOTIDE SEQUENCE [LARGE SCALE GENOMIC DNA]</scope>
    <source>
        <strain evidence="11">TGE-P1</strain>
    </source>
</reference>
<dbReference type="Proteomes" id="UP000054976">
    <property type="component" value="Unassembled WGS sequence"/>
</dbReference>
<dbReference type="OrthoDB" id="9770036at2"/>
<evidence type="ECO:0000256" key="1">
    <source>
        <dbReference type="ARBA" id="ARBA00004651"/>
    </source>
</evidence>
<protein>
    <submittedName>
        <fullName evidence="10">Lipoprotein-releasing system permease protein</fullName>
    </submittedName>
</protein>
<keyword evidence="4 7" id="KW-0812">Transmembrane</keyword>
<dbReference type="AlphaFoldDB" id="A0A0U9HQ91"/>
<accession>A0A0U9HQ91</accession>
<dbReference type="EMBL" id="BCNO01000001">
    <property type="protein sequence ID" value="GAQ94338.1"/>
    <property type="molecule type" value="Genomic_DNA"/>
</dbReference>
<comment type="similarity">
    <text evidence="2">Belongs to the ABC-4 integral membrane protein family. LolC/E subfamily.</text>
</comment>
<keyword evidence="11" id="KW-1185">Reference proteome</keyword>
<name>A0A0U9HQ91_9BACT</name>
<evidence type="ECO:0000313" key="11">
    <source>
        <dbReference type="Proteomes" id="UP000054976"/>
    </source>
</evidence>
<evidence type="ECO:0000259" key="9">
    <source>
        <dbReference type="Pfam" id="PF12704"/>
    </source>
</evidence>
<dbReference type="GO" id="GO:0098797">
    <property type="term" value="C:plasma membrane protein complex"/>
    <property type="evidence" value="ECO:0007669"/>
    <property type="project" value="TreeGrafter"/>
</dbReference>
<dbReference type="STRING" id="86166.TAGGR_1518"/>
<gene>
    <name evidence="10" type="ORF">TAGGR_1518</name>
</gene>
<evidence type="ECO:0000256" key="6">
    <source>
        <dbReference type="ARBA" id="ARBA00023136"/>
    </source>
</evidence>
<dbReference type="PANTHER" id="PTHR30489:SF0">
    <property type="entry name" value="LIPOPROTEIN-RELEASING SYSTEM TRANSMEMBRANE PROTEIN LOLE"/>
    <property type="match status" value="1"/>
</dbReference>
<evidence type="ECO:0000256" key="2">
    <source>
        <dbReference type="ARBA" id="ARBA00005236"/>
    </source>
</evidence>
<sequence length="417" mass="47061">MKHIAFVTLKLLFERKRQTIIAIVGVSIGVAAFIAMASLMNGFQKYFIEQALDLNAHVTLKVKDEPDKGKILKKVYGEDIYFHVYGAKPKDLKDKIVDYKFLIAKYEKDSEIAGIAPHLTGQGIVRYGTVDKSASLIGIDPVLERRASVIDKFISNKKLDILISDRDSVIIGKLLARDLGIDEVGKKVIVTTPNGVTHLFKVVDFFESGITMLDQTRIYMNLKTLQTIMNKPNEVNEIIFKIKDVYRANEIAERIKRETGYYTESWQKAFRNFLQLFKIQNYITYMIVFAILVVSAFGIFNIIMMTVLEKKRDIAILKALGYDSSDIIKIFVFHGITIGFSGALLGCILGYGLQEFLASVNVSVEGLVRTKGFALDRNPLYFLYGVLFAFTFSTFAAFYPSYKASKLNPVDIFRSSA</sequence>
<feature type="domain" description="ABC3 transporter permease C-terminal" evidence="8">
    <location>
        <begin position="286"/>
        <end position="409"/>
    </location>
</feature>
<comment type="subcellular location">
    <subcellularLocation>
        <location evidence="1">Cell membrane</location>
        <topology evidence="1">Multi-pass membrane protein</topology>
    </subcellularLocation>
</comment>
<feature type="domain" description="MacB-like periplasmic core" evidence="9">
    <location>
        <begin position="19"/>
        <end position="257"/>
    </location>
</feature>
<evidence type="ECO:0000313" key="10">
    <source>
        <dbReference type="EMBL" id="GAQ94338.1"/>
    </source>
</evidence>
<feature type="transmembrane region" description="Helical" evidence="7">
    <location>
        <begin position="20"/>
        <end position="40"/>
    </location>
</feature>
<dbReference type="Pfam" id="PF02687">
    <property type="entry name" value="FtsX"/>
    <property type="match status" value="1"/>
</dbReference>
<feature type="transmembrane region" description="Helical" evidence="7">
    <location>
        <begin position="381"/>
        <end position="399"/>
    </location>
</feature>
<evidence type="ECO:0000256" key="7">
    <source>
        <dbReference type="SAM" id="Phobius"/>
    </source>
</evidence>
<keyword evidence="3" id="KW-1003">Cell membrane</keyword>
<evidence type="ECO:0000256" key="5">
    <source>
        <dbReference type="ARBA" id="ARBA00022989"/>
    </source>
</evidence>
<dbReference type="RefSeq" id="WP_059175801.1">
    <property type="nucleotide sequence ID" value="NZ_BCNO01000001.1"/>
</dbReference>
<dbReference type="PANTHER" id="PTHR30489">
    <property type="entry name" value="LIPOPROTEIN-RELEASING SYSTEM TRANSMEMBRANE PROTEIN LOLE"/>
    <property type="match status" value="1"/>
</dbReference>
<evidence type="ECO:0000259" key="8">
    <source>
        <dbReference type="Pfam" id="PF02687"/>
    </source>
</evidence>
<dbReference type="GO" id="GO:0044874">
    <property type="term" value="P:lipoprotein localization to outer membrane"/>
    <property type="evidence" value="ECO:0007669"/>
    <property type="project" value="TreeGrafter"/>
</dbReference>
<organism evidence="10 11">
    <name type="scientific">Thermodesulfovibrio aggregans</name>
    <dbReference type="NCBI Taxonomy" id="86166"/>
    <lineage>
        <taxon>Bacteria</taxon>
        <taxon>Pseudomonadati</taxon>
        <taxon>Nitrospirota</taxon>
        <taxon>Thermodesulfovibrionia</taxon>
        <taxon>Thermodesulfovibrionales</taxon>
        <taxon>Thermodesulfovibrionaceae</taxon>
        <taxon>Thermodesulfovibrio</taxon>
    </lineage>
</organism>
<feature type="transmembrane region" description="Helical" evidence="7">
    <location>
        <begin position="282"/>
        <end position="308"/>
    </location>
</feature>
<dbReference type="InterPro" id="IPR051447">
    <property type="entry name" value="Lipoprotein-release_system"/>
</dbReference>
<dbReference type="InterPro" id="IPR025857">
    <property type="entry name" value="MacB_PCD"/>
</dbReference>
<feature type="transmembrane region" description="Helical" evidence="7">
    <location>
        <begin position="328"/>
        <end position="353"/>
    </location>
</feature>